<gene>
    <name evidence="1" type="ORF">GCM10011328_12270</name>
</gene>
<dbReference type="InterPro" id="IPR022453">
    <property type="entry name" value="Znf_MqsA-type"/>
</dbReference>
<keyword evidence="2" id="KW-1185">Reference proteome</keyword>
<dbReference type="RefSeq" id="WP_229746398.1">
    <property type="nucleotide sequence ID" value="NZ_BMFZ01000003.1"/>
</dbReference>
<evidence type="ECO:0000313" key="1">
    <source>
        <dbReference type="EMBL" id="GGA38951.1"/>
    </source>
</evidence>
<protein>
    <recommendedName>
        <fullName evidence="3">YgiT-type zinc finger protein</fullName>
    </recommendedName>
</protein>
<dbReference type="Proteomes" id="UP000627464">
    <property type="component" value="Unassembled WGS sequence"/>
</dbReference>
<organism evidence="1 2">
    <name type="scientific">Hafnia psychrotolerans</name>
    <dbReference type="NCBI Taxonomy" id="1477018"/>
    <lineage>
        <taxon>Bacteria</taxon>
        <taxon>Pseudomonadati</taxon>
        <taxon>Pseudomonadota</taxon>
        <taxon>Gammaproteobacteria</taxon>
        <taxon>Enterobacterales</taxon>
        <taxon>Hafniaceae</taxon>
        <taxon>Hafnia</taxon>
    </lineage>
</organism>
<reference evidence="2" key="1">
    <citation type="journal article" date="2019" name="Int. J. Syst. Evol. Microbiol.">
        <title>The Global Catalogue of Microorganisms (GCM) 10K type strain sequencing project: providing services to taxonomists for standard genome sequencing and annotation.</title>
        <authorList>
            <consortium name="The Broad Institute Genomics Platform"/>
            <consortium name="The Broad Institute Genome Sequencing Center for Infectious Disease"/>
            <person name="Wu L."/>
            <person name="Ma J."/>
        </authorList>
    </citation>
    <scope>NUCLEOTIDE SEQUENCE [LARGE SCALE GENOMIC DNA]</scope>
    <source>
        <strain evidence="2">CGMCC 1.12806</strain>
    </source>
</reference>
<name>A0ABQ1G8T9_9GAMM</name>
<proteinExistence type="predicted"/>
<sequence>MKCSVCGIAELKFSIKNVPYSFQGHKTLIEAEGEHCPACGEVVMNREQSVIYMAKVKEFKAEAMAKTIEP</sequence>
<evidence type="ECO:0008006" key="3">
    <source>
        <dbReference type="Google" id="ProtNLM"/>
    </source>
</evidence>
<evidence type="ECO:0000313" key="2">
    <source>
        <dbReference type="Proteomes" id="UP000627464"/>
    </source>
</evidence>
<dbReference type="NCBIfam" id="TIGR03831">
    <property type="entry name" value="YgiT_finger"/>
    <property type="match status" value="1"/>
</dbReference>
<accession>A0ABQ1G8T9</accession>
<comment type="caution">
    <text evidence="1">The sequence shown here is derived from an EMBL/GenBank/DDBJ whole genome shotgun (WGS) entry which is preliminary data.</text>
</comment>
<dbReference type="InterPro" id="IPR032758">
    <property type="entry name" value="MqsA/HigA-2"/>
</dbReference>
<dbReference type="Pfam" id="PF15731">
    <property type="entry name" value="MqsA_antitoxin"/>
    <property type="match status" value="1"/>
</dbReference>
<dbReference type="EMBL" id="BMFZ01000003">
    <property type="protein sequence ID" value="GGA38951.1"/>
    <property type="molecule type" value="Genomic_DNA"/>
</dbReference>
<dbReference type="Gene3D" id="3.10.20.860">
    <property type="match status" value="1"/>
</dbReference>